<name>A0A2Z4IR00_9BACT</name>
<dbReference type="AlphaFoldDB" id="A0A2Z4IR00"/>
<dbReference type="KEGG" id="est:DN752_24265"/>
<proteinExistence type="predicted"/>
<dbReference type="EMBL" id="CP030041">
    <property type="protein sequence ID" value="AWW32986.1"/>
    <property type="molecule type" value="Genomic_DNA"/>
</dbReference>
<reference evidence="1 2" key="1">
    <citation type="submission" date="2018-06" db="EMBL/GenBank/DDBJ databases">
        <title>Echinicola strongylocentroti sp. nov., isolated from a sea urchin Strongylocentrotus intermedius.</title>
        <authorList>
            <person name="Bae S.S."/>
        </authorList>
    </citation>
    <scope>NUCLEOTIDE SEQUENCE [LARGE SCALE GENOMIC DNA]</scope>
    <source>
        <strain evidence="1 2">MEBiC08714</strain>
    </source>
</reference>
<evidence type="ECO:0000313" key="1">
    <source>
        <dbReference type="EMBL" id="AWW32986.1"/>
    </source>
</evidence>
<dbReference type="RefSeq" id="WP_112786358.1">
    <property type="nucleotide sequence ID" value="NZ_CP030041.1"/>
</dbReference>
<gene>
    <name evidence="1" type="ORF">DN752_24265</name>
</gene>
<sequence>MSADCNHIVNILNRDGTGRPDLVLGHLSPESVKLQDFELGDWYAFALNFSKHVLFYAKESEKKPVGDWEKFFGHFLKDTSWLDNLEDKEELDMLKDSFDQFLAEKATTKDLTPHLTLFVCFIKLLQNSQNRFNQLTKRHLDFYYQEILQIEKEPLTPDHVYLIFELAKNLSDGKLEKSTALDGGKDSAGIKRTYLTMEESIINKAQVAALKSVYNDITVDKSAIKQLDTSDATGTMVMAPIANSYDGQGADFPKESNKWWPFGYTKSCNASTQLPTLPTAKLGFTIGSHLFKLAEGNRWITLTLLFEHDILDKTIDLALLRKALKLELTGEKGWIGEEVFALENEPEFMDGPVGNNQLILQINLDESASPVIIYDAEIHGGNYAVQTPLLRVIFRTENKEGYNLYRLLNENALHQVTVQTDVFGVENVKVESDLGPLNPSKPFFPFGPRALKGANFTLHYPEAMSKPLKDISFSMDYLNTPDDFVEHYMAYNAPSVIKDITEKLEKAEAAKTTQNRKNIVKEYYDNKIVEIQEADRSNVMVSLHQTVTSDNYFQVSKYPDDVSETLSLFQKNGSVYSSAFSFDNPKWDTGEDKTLKIRLVNSFLHEKYPHYFTIATINGREGIDDVGVLPNEPYTPLVENLRLDYTAKTTVDFWSESAEKNIHLIHEEPFGHLQAFSPDQAIVKKDLTLVPSFCKGGELYIGLENAKALQQVTLLFQFLEGSENPVAKDIFTGNQQISWHYLKGDHWEELKSDHVLLNQSPRFLKSGIFRFSLPKDATKENTKLPTGLHWLRASMRKPYDVVCQLIDIKAQAVEAVFEDNGNTGDHLAKGLEAGTISKLQQRLSSIKSINQPFSSFDGKDQEGDDAYYRRISERLRHKKRAITLWDYEHLILQHFPHVYKVKCLNHTCTEAFQSPGNVTIILVPDTVKQAVFDIYQPRVSQATLNEVATFINDLNSFHVEAKVINPNYEEVKVDTKVKFHEGFDVSFYQTQMQEDLKRFLSPWAYDQAETVQFGVTLHRSQLIHYLEELPYVDYLEAVKLKKRNPSSPPCSPTFEEVSTKDYIRPLNPKSILVSAKKHTITPITHTCSSEPNQSNEECQH</sequence>
<protein>
    <submittedName>
        <fullName evidence="1">Baseplate protein J</fullName>
    </submittedName>
</protein>
<dbReference type="OrthoDB" id="9762853at2"/>
<organism evidence="1 2">
    <name type="scientific">Echinicola strongylocentroti</name>
    <dbReference type="NCBI Taxonomy" id="1795355"/>
    <lineage>
        <taxon>Bacteria</taxon>
        <taxon>Pseudomonadati</taxon>
        <taxon>Bacteroidota</taxon>
        <taxon>Cytophagia</taxon>
        <taxon>Cytophagales</taxon>
        <taxon>Cyclobacteriaceae</taxon>
        <taxon>Echinicola</taxon>
    </lineage>
</organism>
<dbReference type="Proteomes" id="UP000248688">
    <property type="component" value="Chromosome"/>
</dbReference>
<evidence type="ECO:0000313" key="2">
    <source>
        <dbReference type="Proteomes" id="UP000248688"/>
    </source>
</evidence>
<keyword evidence="2" id="KW-1185">Reference proteome</keyword>
<accession>A0A2Z4IR00</accession>